<evidence type="ECO:0000313" key="2">
    <source>
        <dbReference type="EMBL" id="RVW24999.1"/>
    </source>
</evidence>
<evidence type="ECO:0000256" key="1">
    <source>
        <dbReference type="SAM" id="MobiDB-lite"/>
    </source>
</evidence>
<reference evidence="3 4" key="1">
    <citation type="journal article" date="2018" name="PLoS Genet.">
        <title>Population sequencing reveals clonal diversity and ancestral inbreeding in the grapevine cultivar Chardonnay.</title>
        <authorList>
            <person name="Roach M.J."/>
            <person name="Johnson D.L."/>
            <person name="Bohlmann J."/>
            <person name="van Vuuren H.J."/>
            <person name="Jones S.J."/>
            <person name="Pretorius I.S."/>
            <person name="Schmidt S.A."/>
            <person name="Borneman A.R."/>
        </authorList>
    </citation>
    <scope>NUCLEOTIDE SEQUENCE [LARGE SCALE GENOMIC DNA]</scope>
    <source>
        <strain evidence="4">cv. Chardonnay</strain>
        <strain evidence="3">I10V1</strain>
        <tissue evidence="3">Leaf</tissue>
    </source>
</reference>
<dbReference type="EMBL" id="QGNW01002154">
    <property type="protein sequence ID" value="RVW24999.1"/>
    <property type="molecule type" value="Genomic_DNA"/>
</dbReference>
<evidence type="ECO:0000313" key="3">
    <source>
        <dbReference type="EMBL" id="RVW66322.1"/>
    </source>
</evidence>
<protein>
    <submittedName>
        <fullName evidence="3">Retrovirus-related Pol polyprotein from transposon RE1</fullName>
    </submittedName>
</protein>
<dbReference type="Proteomes" id="UP000288805">
    <property type="component" value="Unassembled WGS sequence"/>
</dbReference>
<gene>
    <name evidence="3" type="primary">RE1_2295</name>
    <name evidence="2" type="synonym">RE1_1757</name>
    <name evidence="3" type="ORF">CK203_066514</name>
    <name evidence="2" type="ORF">CK203_116553</name>
</gene>
<organism evidence="3 4">
    <name type="scientific">Vitis vinifera</name>
    <name type="common">Grape</name>
    <dbReference type="NCBI Taxonomy" id="29760"/>
    <lineage>
        <taxon>Eukaryota</taxon>
        <taxon>Viridiplantae</taxon>
        <taxon>Streptophyta</taxon>
        <taxon>Embryophyta</taxon>
        <taxon>Tracheophyta</taxon>
        <taxon>Spermatophyta</taxon>
        <taxon>Magnoliopsida</taxon>
        <taxon>eudicotyledons</taxon>
        <taxon>Gunneridae</taxon>
        <taxon>Pentapetalae</taxon>
        <taxon>rosids</taxon>
        <taxon>Vitales</taxon>
        <taxon>Vitaceae</taxon>
        <taxon>Viteae</taxon>
        <taxon>Vitis</taxon>
    </lineage>
</organism>
<feature type="compositionally biased region" description="Basic residues" evidence="1">
    <location>
        <begin position="86"/>
        <end position="95"/>
    </location>
</feature>
<feature type="region of interest" description="Disordered" evidence="1">
    <location>
        <begin position="83"/>
        <end position="124"/>
    </location>
</feature>
<accession>A0A438G293</accession>
<evidence type="ECO:0000313" key="4">
    <source>
        <dbReference type="Proteomes" id="UP000288805"/>
    </source>
</evidence>
<comment type="caution">
    <text evidence="3">The sequence shown here is derived from an EMBL/GenBank/DDBJ whole genome shotgun (WGS) entry which is preliminary data.</text>
</comment>
<dbReference type="AlphaFoldDB" id="A0A438G293"/>
<proteinExistence type="predicted"/>
<sequence length="144" mass="15629">MKHVALDYHFILEQVQSSVLNVAHVSFEDQLIDVLTKPLPHARYFTLQAKIGLSSWRFILSRVAFAENLEKGLTVATLSSFWKSPRPTRNHHHRPSVGGGVGEPGQAVDTARARDDEKEASLAGKIADSCPLGVSADSCPTGAP</sequence>
<feature type="compositionally biased region" description="Basic and acidic residues" evidence="1">
    <location>
        <begin position="111"/>
        <end position="120"/>
    </location>
</feature>
<name>A0A438G293_VITVI</name>
<dbReference type="EMBL" id="QGNW01000669">
    <property type="protein sequence ID" value="RVW66322.1"/>
    <property type="molecule type" value="Genomic_DNA"/>
</dbReference>